<dbReference type="Pfam" id="PF03181">
    <property type="entry name" value="BURP"/>
    <property type="match status" value="1"/>
</dbReference>
<protein>
    <recommendedName>
        <fullName evidence="2">BURP domain-containing protein</fullName>
    </recommendedName>
</protein>
<feature type="chain" id="PRO_5040045536" description="BURP domain-containing protein" evidence="1">
    <location>
        <begin position="26"/>
        <end position="351"/>
    </location>
</feature>
<dbReference type="InterPro" id="IPR044816">
    <property type="entry name" value="BURP"/>
</dbReference>
<dbReference type="EMBL" id="JABFUD020000023">
    <property type="protein sequence ID" value="KAI5061760.1"/>
    <property type="molecule type" value="Genomic_DNA"/>
</dbReference>
<evidence type="ECO:0000256" key="1">
    <source>
        <dbReference type="SAM" id="SignalP"/>
    </source>
</evidence>
<dbReference type="PANTHER" id="PTHR31236:SF45">
    <property type="entry name" value="BURP DOMAIN-CONTAINING PROTEIN"/>
    <property type="match status" value="1"/>
</dbReference>
<dbReference type="EMBL" id="JABFUD020000023">
    <property type="protein sequence ID" value="KAI5061468.1"/>
    <property type="molecule type" value="Genomic_DNA"/>
</dbReference>
<dbReference type="PANTHER" id="PTHR31236">
    <property type="entry name" value="BURP DOMAIN PROTEIN USPL1-LIKE"/>
    <property type="match status" value="1"/>
</dbReference>
<organism evidence="3 5">
    <name type="scientific">Adiantum capillus-veneris</name>
    <name type="common">Maidenhair fern</name>
    <dbReference type="NCBI Taxonomy" id="13818"/>
    <lineage>
        <taxon>Eukaryota</taxon>
        <taxon>Viridiplantae</taxon>
        <taxon>Streptophyta</taxon>
        <taxon>Embryophyta</taxon>
        <taxon>Tracheophyta</taxon>
        <taxon>Polypodiopsida</taxon>
        <taxon>Polypodiidae</taxon>
        <taxon>Polypodiales</taxon>
        <taxon>Pteridineae</taxon>
        <taxon>Pteridaceae</taxon>
        <taxon>Vittarioideae</taxon>
        <taxon>Adiantum</taxon>
    </lineage>
</organism>
<evidence type="ECO:0000259" key="2">
    <source>
        <dbReference type="PROSITE" id="PS51277"/>
    </source>
</evidence>
<dbReference type="AlphaFoldDB" id="A0A9D4U4S2"/>
<evidence type="ECO:0000313" key="5">
    <source>
        <dbReference type="Proteomes" id="UP000886520"/>
    </source>
</evidence>
<dbReference type="PROSITE" id="PS51277">
    <property type="entry name" value="BURP"/>
    <property type="match status" value="1"/>
</dbReference>
<keyword evidence="1" id="KW-0732">Signal</keyword>
<dbReference type="InterPro" id="IPR004873">
    <property type="entry name" value="BURP_dom"/>
</dbReference>
<keyword evidence="5" id="KW-1185">Reference proteome</keyword>
<evidence type="ECO:0000313" key="3">
    <source>
        <dbReference type="EMBL" id="KAI5061468.1"/>
    </source>
</evidence>
<proteinExistence type="predicted"/>
<dbReference type="OrthoDB" id="654134at2759"/>
<gene>
    <name evidence="3" type="ORF">GOP47_0023973</name>
    <name evidence="4" type="ORF">GOP47_0024265</name>
</gene>
<comment type="caution">
    <text evidence="3">The sequence shown here is derived from an EMBL/GenBank/DDBJ whole genome shotgun (WGS) entry which is preliminary data.</text>
</comment>
<dbReference type="SMART" id="SM01045">
    <property type="entry name" value="BURP"/>
    <property type="match status" value="1"/>
</dbReference>
<accession>A0A9D4U4S2</accession>
<name>A0A9D4U4S2_ADICA</name>
<evidence type="ECO:0000313" key="4">
    <source>
        <dbReference type="EMBL" id="KAI5061760.1"/>
    </source>
</evidence>
<sequence>MAGLAARAISPLLLVLLLVWTFPAAVDNSSLSSLWQQELPSTGIPEEFEKLASPLSATRTQLIVSKIRAGSFQQESHVSKDFCTSSSIYCPQKDTVVVPVSSPQPRVCIPPFFHYEYGVIPCGAAGATAVSAVQASAVFMPQEALIVGKKVQLPDTSNDLQGLKFLPSSIVDVLPKLEPDSLPELAKFYGVKKGSDMELEMENTLAHCGFKSEHEVKACQASGEGVVSFVSRVAGRNVDAVTAPALAKQEAMIMDVSFMSRQGKKTIACHNMKFPSLVYSCHMSHTAELMAVTLKLANGHLAHLPAVCHMDTSYWNPSHVAFQALNVQPGKSSVCHWFPENTFIFVQKTDS</sequence>
<reference evidence="3" key="1">
    <citation type="submission" date="2021-01" db="EMBL/GenBank/DDBJ databases">
        <title>Adiantum capillus-veneris genome.</title>
        <authorList>
            <person name="Fang Y."/>
            <person name="Liao Q."/>
        </authorList>
    </citation>
    <scope>NUCLEOTIDE SEQUENCE</scope>
    <source>
        <strain evidence="3">H3</strain>
        <tissue evidence="3">Leaf</tissue>
    </source>
</reference>
<feature type="signal peptide" evidence="1">
    <location>
        <begin position="1"/>
        <end position="25"/>
    </location>
</feature>
<dbReference type="Proteomes" id="UP000886520">
    <property type="component" value="Chromosome 23"/>
</dbReference>
<feature type="domain" description="BURP" evidence="2">
    <location>
        <begin position="139"/>
        <end position="348"/>
    </location>
</feature>